<feature type="transmembrane region" description="Helical" evidence="1">
    <location>
        <begin position="12"/>
        <end position="33"/>
    </location>
</feature>
<keyword evidence="1" id="KW-0472">Membrane</keyword>
<keyword evidence="1" id="KW-1133">Transmembrane helix</keyword>
<name>A0A7J5D605_9ACTN</name>
<evidence type="ECO:0000256" key="1">
    <source>
        <dbReference type="SAM" id="Phobius"/>
    </source>
</evidence>
<dbReference type="AlphaFoldDB" id="A0A7J5D605"/>
<reference evidence="2 3" key="1">
    <citation type="submission" date="2019-09" db="EMBL/GenBank/DDBJ databases">
        <title>Isolation and identification of active actinomycetes.</title>
        <authorList>
            <person name="Yu Z."/>
            <person name="Han C."/>
            <person name="Yu B."/>
        </authorList>
    </citation>
    <scope>NUCLEOTIDE SEQUENCE [LARGE SCALE GENOMIC DNA]</scope>
    <source>
        <strain evidence="2 3">NEAU-H2</strain>
    </source>
</reference>
<protein>
    <submittedName>
        <fullName evidence="2">Uncharacterized protein</fullName>
    </submittedName>
</protein>
<dbReference type="EMBL" id="WBKG01000039">
    <property type="protein sequence ID" value="KAB1979975.1"/>
    <property type="molecule type" value="Genomic_DNA"/>
</dbReference>
<keyword evidence="1" id="KW-0812">Transmembrane</keyword>
<proteinExistence type="predicted"/>
<evidence type="ECO:0000313" key="2">
    <source>
        <dbReference type="EMBL" id="KAB1979975.1"/>
    </source>
</evidence>
<comment type="caution">
    <text evidence="2">The sequence shown here is derived from an EMBL/GenBank/DDBJ whole genome shotgun (WGS) entry which is preliminary data.</text>
</comment>
<keyword evidence="3" id="KW-1185">Reference proteome</keyword>
<evidence type="ECO:0000313" key="3">
    <source>
        <dbReference type="Proteomes" id="UP000442990"/>
    </source>
</evidence>
<dbReference type="RefSeq" id="WP_151473443.1">
    <property type="nucleotide sequence ID" value="NZ_WBKG01000039.1"/>
</dbReference>
<accession>A0A7J5D605</accession>
<organism evidence="2 3">
    <name type="scientific">Streptomyces triticiradicis</name>
    <dbReference type="NCBI Taxonomy" id="2651189"/>
    <lineage>
        <taxon>Bacteria</taxon>
        <taxon>Bacillati</taxon>
        <taxon>Actinomycetota</taxon>
        <taxon>Actinomycetes</taxon>
        <taxon>Kitasatosporales</taxon>
        <taxon>Streptomycetaceae</taxon>
        <taxon>Streptomyces</taxon>
    </lineage>
</organism>
<dbReference type="Proteomes" id="UP000442990">
    <property type="component" value="Unassembled WGS sequence"/>
</dbReference>
<gene>
    <name evidence="2" type="ORF">F8144_34815</name>
</gene>
<sequence>MNETSPGAPDGIPGVLMGVLVLAALVVLAVLWAKLKDYARSKAKQHLFARRDHREGRQLVAEELHFTLAAGTRDIRDAVLSSVRLAPRCPAVMADAYVLEATDTEIVVAYGSALSRRNFTASLELRSSGAFGTSDRQPESRRVDVVWGIRTWTLSDGVTDGVSVMRRLREDVEAALRNLDPGLHRTVRQGRSQAPRGDER</sequence>